<dbReference type="SUPFAM" id="SSF48452">
    <property type="entry name" value="TPR-like"/>
    <property type="match status" value="1"/>
</dbReference>
<dbReference type="PROSITE" id="PS50043">
    <property type="entry name" value="HTH_LUXR_2"/>
    <property type="match status" value="1"/>
</dbReference>
<accession>A0ABV6MNW9</accession>
<dbReference type="SMART" id="SM00421">
    <property type="entry name" value="HTH_LUXR"/>
    <property type="match status" value="1"/>
</dbReference>
<dbReference type="SUPFAM" id="SSF52540">
    <property type="entry name" value="P-loop containing nucleoside triphosphate hydrolases"/>
    <property type="match status" value="1"/>
</dbReference>
<name>A0ABV6MNW9_9PSEU</name>
<proteinExistence type="predicted"/>
<dbReference type="InterPro" id="IPR016032">
    <property type="entry name" value="Sig_transdc_resp-reg_C-effctor"/>
</dbReference>
<dbReference type="Proteomes" id="UP001589810">
    <property type="component" value="Unassembled WGS sequence"/>
</dbReference>
<dbReference type="InterPro" id="IPR011990">
    <property type="entry name" value="TPR-like_helical_dom_sf"/>
</dbReference>
<evidence type="ECO:0000256" key="2">
    <source>
        <dbReference type="ARBA" id="ARBA00022840"/>
    </source>
</evidence>
<evidence type="ECO:0000313" key="5">
    <source>
        <dbReference type="Proteomes" id="UP001589810"/>
    </source>
</evidence>
<evidence type="ECO:0000259" key="3">
    <source>
        <dbReference type="PROSITE" id="PS50043"/>
    </source>
</evidence>
<sequence length="927" mass="99838">MRQSQQAEVFVGREAELDVFRALLSGVVGGRGRSVLVEGEPGIGKSALVTMGLAGARDRGCRVLWAVGDELGCRFPLRALLDCLAADEQAAVVAKDVAPGPVTAGDAVLAALERLLVLVDQLCALSPVVFVLDDLHWADEASLLVWGRLSRAVDQLPLLLVGTSRPVPRRTQVASLRRTLVEYGADVMTLKPLPAQRIADLVAGMVGTAGPRLLAMAQQAGGNPLYVRELVDALVREHQVEQESDDIVELISHTARAPESLNLAIADRLGFLSDPTVQELRLAALLGAEFAVADLATVSGRAATELVDGVNEAMAAGVLTERGDRLAFRHPLIREALYAAIPAGLRSALHQEAARALVNTGAPAGRVAAQLLAAPDALTGWIPDWLVRSGAALTQQAPQVAAQLLESAVDQLPSDDPLRFRLEALLAIAAFALGHREQTERLARHVIAYSHEPDLVAEMSWTLARTLQRSRLFAEARRVVDTALEDAATPPTWRARLLAVSARGRRYGRRDSAEAVDEALAEAERSGDPVAIGHALHEVSQVRLRQRDTAAGLRAIRRGLTVIGDDPRTADLRQLLLINQTAFLAEFDQWPQAQASMREAIDLGERIGTPRLCTVYTTAADCLFASGHWDDAIAALEAAAEHLPARDAWPELWERVGGCRPLIAGHRDDTVAVEQHLTQADSILLVRARALAAERAGLPEQALAVLKETLDPERAEKYQTWRQRWSPQLVRLAMALGEPDTARTAARLIEIEADGEREPMPNKAAVAQWCQGLLAGDAHTVLAVADHFDKSGRPLEFGNALEDAAMLMAGDDRAAALRTVTKAVDVYLTLGAAWDVIRADARARPLGVRRGQRGPRRRPSAGWDSLTATELKVARLVAGGQSNPDIAAELFLSRRTVQTHVSHILAKLGAHSRAEIARLAGERSAAE</sequence>
<organism evidence="4 5">
    <name type="scientific">Kutzneria chonburiensis</name>
    <dbReference type="NCBI Taxonomy" id="1483604"/>
    <lineage>
        <taxon>Bacteria</taxon>
        <taxon>Bacillati</taxon>
        <taxon>Actinomycetota</taxon>
        <taxon>Actinomycetes</taxon>
        <taxon>Pseudonocardiales</taxon>
        <taxon>Pseudonocardiaceae</taxon>
        <taxon>Kutzneria</taxon>
    </lineage>
</organism>
<evidence type="ECO:0000256" key="1">
    <source>
        <dbReference type="ARBA" id="ARBA00022741"/>
    </source>
</evidence>
<feature type="domain" description="HTH luxR-type" evidence="3">
    <location>
        <begin position="859"/>
        <end position="924"/>
    </location>
</feature>
<keyword evidence="1" id="KW-0547">Nucleotide-binding</keyword>
<keyword evidence="2" id="KW-0067">ATP-binding</keyword>
<dbReference type="EMBL" id="JBHLUD010000002">
    <property type="protein sequence ID" value="MFC0541889.1"/>
    <property type="molecule type" value="Genomic_DNA"/>
</dbReference>
<dbReference type="InterPro" id="IPR000792">
    <property type="entry name" value="Tscrpt_reg_LuxR_C"/>
</dbReference>
<gene>
    <name evidence="4" type="ORF">ACFFH7_10380</name>
</gene>
<evidence type="ECO:0000313" key="4">
    <source>
        <dbReference type="EMBL" id="MFC0541889.1"/>
    </source>
</evidence>
<dbReference type="PROSITE" id="PS00622">
    <property type="entry name" value="HTH_LUXR_1"/>
    <property type="match status" value="1"/>
</dbReference>
<dbReference type="Pfam" id="PF00196">
    <property type="entry name" value="GerE"/>
    <property type="match status" value="1"/>
</dbReference>
<dbReference type="Gene3D" id="1.10.10.10">
    <property type="entry name" value="Winged helix-like DNA-binding domain superfamily/Winged helix DNA-binding domain"/>
    <property type="match status" value="1"/>
</dbReference>
<dbReference type="InterPro" id="IPR041664">
    <property type="entry name" value="AAA_16"/>
</dbReference>
<dbReference type="Gene3D" id="1.25.40.10">
    <property type="entry name" value="Tetratricopeptide repeat domain"/>
    <property type="match status" value="1"/>
</dbReference>
<dbReference type="InterPro" id="IPR036388">
    <property type="entry name" value="WH-like_DNA-bd_sf"/>
</dbReference>
<dbReference type="PANTHER" id="PTHR16305">
    <property type="entry name" value="TESTICULAR SOLUBLE ADENYLYL CYCLASE"/>
    <property type="match status" value="1"/>
</dbReference>
<dbReference type="RefSeq" id="WP_273942076.1">
    <property type="nucleotide sequence ID" value="NZ_CP097263.1"/>
</dbReference>
<dbReference type="SUPFAM" id="SSF46894">
    <property type="entry name" value="C-terminal effector domain of the bipartite response regulators"/>
    <property type="match status" value="1"/>
</dbReference>
<comment type="caution">
    <text evidence="4">The sequence shown here is derived from an EMBL/GenBank/DDBJ whole genome shotgun (WGS) entry which is preliminary data.</text>
</comment>
<protein>
    <submittedName>
        <fullName evidence="4">AAA family ATPase</fullName>
    </submittedName>
</protein>
<dbReference type="InterPro" id="IPR027417">
    <property type="entry name" value="P-loop_NTPase"/>
</dbReference>
<dbReference type="CDD" id="cd06170">
    <property type="entry name" value="LuxR_C_like"/>
    <property type="match status" value="1"/>
</dbReference>
<reference evidence="4 5" key="1">
    <citation type="submission" date="2024-09" db="EMBL/GenBank/DDBJ databases">
        <authorList>
            <person name="Sun Q."/>
            <person name="Mori K."/>
        </authorList>
    </citation>
    <scope>NUCLEOTIDE SEQUENCE [LARGE SCALE GENOMIC DNA]</scope>
    <source>
        <strain evidence="4 5">TBRC 1432</strain>
    </source>
</reference>
<dbReference type="Pfam" id="PF13191">
    <property type="entry name" value="AAA_16"/>
    <property type="match status" value="1"/>
</dbReference>
<dbReference type="PRINTS" id="PR00038">
    <property type="entry name" value="HTHLUXR"/>
</dbReference>
<keyword evidence="5" id="KW-1185">Reference proteome</keyword>
<dbReference type="PANTHER" id="PTHR16305:SF35">
    <property type="entry name" value="TRANSCRIPTIONAL ACTIVATOR DOMAIN"/>
    <property type="match status" value="1"/>
</dbReference>